<dbReference type="GO" id="GO:0016020">
    <property type="term" value="C:membrane"/>
    <property type="evidence" value="ECO:0007669"/>
    <property type="project" value="UniProtKB-SubCell"/>
</dbReference>
<dbReference type="Pfam" id="PF13641">
    <property type="entry name" value="Glyco_tranf_2_3"/>
    <property type="match status" value="1"/>
</dbReference>
<keyword evidence="4 8" id="KW-0812">Transmembrane</keyword>
<feature type="chain" id="PRO_5002163110" evidence="9">
    <location>
        <begin position="18"/>
        <end position="401"/>
    </location>
</feature>
<dbReference type="InParanoid" id="A0A0C3D9C1"/>
<feature type="signal peptide" evidence="9">
    <location>
        <begin position="1"/>
        <end position="17"/>
    </location>
</feature>
<keyword evidence="11" id="KW-1185">Reference proteome</keyword>
<keyword evidence="5 8" id="KW-1133">Transmembrane helix</keyword>
<dbReference type="HOGENOM" id="CLU_019940_2_1_1"/>
<dbReference type="GO" id="GO:0016757">
    <property type="term" value="F:glycosyltransferase activity"/>
    <property type="evidence" value="ECO:0007669"/>
    <property type="project" value="UniProtKB-KW"/>
</dbReference>
<name>A0A0C3D9C1_OIDMZ</name>
<keyword evidence="2" id="KW-0328">Glycosyltransferase</keyword>
<accession>A0A0C3D9C1</accession>
<keyword evidence="3 10" id="KW-0808">Transferase</keyword>
<comment type="subcellular location">
    <subcellularLocation>
        <location evidence="1">Membrane</location>
    </subcellularLocation>
</comment>
<dbReference type="InterPro" id="IPR029044">
    <property type="entry name" value="Nucleotide-diphossugar_trans"/>
</dbReference>
<evidence type="ECO:0000256" key="1">
    <source>
        <dbReference type="ARBA" id="ARBA00004370"/>
    </source>
</evidence>
<evidence type="ECO:0000256" key="6">
    <source>
        <dbReference type="ARBA" id="ARBA00023136"/>
    </source>
</evidence>
<evidence type="ECO:0000256" key="4">
    <source>
        <dbReference type="ARBA" id="ARBA00022692"/>
    </source>
</evidence>
<evidence type="ECO:0000256" key="9">
    <source>
        <dbReference type="SAM" id="SignalP"/>
    </source>
</evidence>
<dbReference type="SUPFAM" id="SSF53448">
    <property type="entry name" value="Nucleotide-diphospho-sugar transferases"/>
    <property type="match status" value="1"/>
</dbReference>
<dbReference type="InterPro" id="IPR052427">
    <property type="entry name" value="Glycosyltrans_GT2/GT47"/>
</dbReference>
<evidence type="ECO:0000256" key="7">
    <source>
        <dbReference type="ARBA" id="ARBA00023180"/>
    </source>
</evidence>
<dbReference type="PANTHER" id="PTHR47844:SF1">
    <property type="entry name" value="EXOSTOSIN-LIKE 2"/>
    <property type="match status" value="1"/>
</dbReference>
<sequence length="401" mass="45843">MLAIFKFLKVFVHTVSFYLLTTPTQQPVNPTIFPSDVTVIVPSVGEFDDEFVECIETIVANGPRRIIVCTVGVAKQTKAKQVCSEISSRHLNARITVLSLALANKRAQFLRGVSAARTEIIAYADDHVFWPPTFLKSALAPLEDQRVGLVGTVKRVRRDRSGGFWKSLLNYIACLYLERHNFDCTATYNLDGGVFVISGRTALIRTNIVHHVDFRREFQNETWLWGTVGPMKVDDDNCITRWLVNHGWKIVFHNSPDAVVETTLGTTGGFEKFRGQLLRWARTTWRSNSTSLFSDRTCWTAHPWTTYAMFISSFFNIALIYDPLLILALYRSGYTRHMYSLLLAILLSKLIKPIEHLRREPQDIMVMLPQGIIFGYVHSLFKIWAFFTARNIEWSGRKGIK</sequence>
<dbReference type="OrthoDB" id="2849215at2759"/>
<keyword evidence="6 8" id="KW-0472">Membrane</keyword>
<dbReference type="PANTHER" id="PTHR47844">
    <property type="entry name" value="SYNTHASE CPS1, PUTATIVE (AFU_ORTHOLOGUE AFUA_7G02500)-RELATED"/>
    <property type="match status" value="1"/>
</dbReference>
<evidence type="ECO:0000256" key="2">
    <source>
        <dbReference type="ARBA" id="ARBA00022676"/>
    </source>
</evidence>
<dbReference type="Gene3D" id="3.90.550.10">
    <property type="entry name" value="Spore Coat Polysaccharide Biosynthesis Protein SpsA, Chain A"/>
    <property type="match status" value="1"/>
</dbReference>
<evidence type="ECO:0000256" key="8">
    <source>
        <dbReference type="SAM" id="Phobius"/>
    </source>
</evidence>
<keyword evidence="9" id="KW-0732">Signal</keyword>
<reference evidence="11" key="2">
    <citation type="submission" date="2015-01" db="EMBL/GenBank/DDBJ databases">
        <title>Evolutionary Origins and Diversification of the Mycorrhizal Mutualists.</title>
        <authorList>
            <consortium name="DOE Joint Genome Institute"/>
            <consortium name="Mycorrhizal Genomics Consortium"/>
            <person name="Kohler A."/>
            <person name="Kuo A."/>
            <person name="Nagy L.G."/>
            <person name="Floudas D."/>
            <person name="Copeland A."/>
            <person name="Barry K.W."/>
            <person name="Cichocki N."/>
            <person name="Veneault-Fourrey C."/>
            <person name="LaButti K."/>
            <person name="Lindquist E.A."/>
            <person name="Lipzen A."/>
            <person name="Lundell T."/>
            <person name="Morin E."/>
            <person name="Murat C."/>
            <person name="Riley R."/>
            <person name="Ohm R."/>
            <person name="Sun H."/>
            <person name="Tunlid A."/>
            <person name="Henrissat B."/>
            <person name="Grigoriev I.V."/>
            <person name="Hibbett D.S."/>
            <person name="Martin F."/>
        </authorList>
    </citation>
    <scope>NUCLEOTIDE SEQUENCE [LARGE SCALE GENOMIC DNA]</scope>
    <source>
        <strain evidence="11">Zn</strain>
    </source>
</reference>
<proteinExistence type="predicted"/>
<evidence type="ECO:0000313" key="10">
    <source>
        <dbReference type="EMBL" id="KIN07929.1"/>
    </source>
</evidence>
<feature type="transmembrane region" description="Helical" evidence="8">
    <location>
        <begin position="366"/>
        <end position="387"/>
    </location>
</feature>
<dbReference type="STRING" id="913774.A0A0C3D9C1"/>
<dbReference type="Proteomes" id="UP000054321">
    <property type="component" value="Unassembled WGS sequence"/>
</dbReference>
<gene>
    <name evidence="10" type="ORF">OIDMADRAFT_37266</name>
</gene>
<feature type="transmembrane region" description="Helical" evidence="8">
    <location>
        <begin position="304"/>
        <end position="330"/>
    </location>
</feature>
<evidence type="ECO:0000256" key="5">
    <source>
        <dbReference type="ARBA" id="ARBA00022989"/>
    </source>
</evidence>
<organism evidence="10 11">
    <name type="scientific">Oidiodendron maius (strain Zn)</name>
    <dbReference type="NCBI Taxonomy" id="913774"/>
    <lineage>
        <taxon>Eukaryota</taxon>
        <taxon>Fungi</taxon>
        <taxon>Dikarya</taxon>
        <taxon>Ascomycota</taxon>
        <taxon>Pezizomycotina</taxon>
        <taxon>Leotiomycetes</taxon>
        <taxon>Leotiomycetes incertae sedis</taxon>
        <taxon>Myxotrichaceae</taxon>
        <taxon>Oidiodendron</taxon>
    </lineage>
</organism>
<keyword evidence="7" id="KW-0325">Glycoprotein</keyword>
<evidence type="ECO:0000256" key="3">
    <source>
        <dbReference type="ARBA" id="ARBA00022679"/>
    </source>
</evidence>
<dbReference type="EMBL" id="KN832870">
    <property type="protein sequence ID" value="KIN07929.1"/>
    <property type="molecule type" value="Genomic_DNA"/>
</dbReference>
<dbReference type="AlphaFoldDB" id="A0A0C3D9C1"/>
<reference evidence="10 11" key="1">
    <citation type="submission" date="2014-04" db="EMBL/GenBank/DDBJ databases">
        <authorList>
            <consortium name="DOE Joint Genome Institute"/>
            <person name="Kuo A."/>
            <person name="Martino E."/>
            <person name="Perotto S."/>
            <person name="Kohler A."/>
            <person name="Nagy L.G."/>
            <person name="Floudas D."/>
            <person name="Copeland A."/>
            <person name="Barry K.W."/>
            <person name="Cichocki N."/>
            <person name="Veneault-Fourrey C."/>
            <person name="LaButti K."/>
            <person name="Lindquist E.A."/>
            <person name="Lipzen A."/>
            <person name="Lundell T."/>
            <person name="Morin E."/>
            <person name="Murat C."/>
            <person name="Sun H."/>
            <person name="Tunlid A."/>
            <person name="Henrissat B."/>
            <person name="Grigoriev I.V."/>
            <person name="Hibbett D.S."/>
            <person name="Martin F."/>
            <person name="Nordberg H.P."/>
            <person name="Cantor M.N."/>
            <person name="Hua S.X."/>
        </authorList>
    </citation>
    <scope>NUCLEOTIDE SEQUENCE [LARGE SCALE GENOMIC DNA]</scope>
    <source>
        <strain evidence="10 11">Zn</strain>
    </source>
</reference>
<protein>
    <submittedName>
        <fullName evidence="10">Glycosyltransferase family 2 protein</fullName>
    </submittedName>
</protein>
<evidence type="ECO:0000313" key="11">
    <source>
        <dbReference type="Proteomes" id="UP000054321"/>
    </source>
</evidence>